<accession>A0A1E3Q3K7</accession>
<dbReference type="PRINTS" id="PR00081">
    <property type="entry name" value="GDHRDH"/>
</dbReference>
<comment type="similarity">
    <text evidence="1 4">Belongs to the short-chain dehydrogenases/reductases (SDR) family.</text>
</comment>
<keyword evidence="3" id="KW-0560">Oxidoreductase</keyword>
<reference evidence="5 6" key="1">
    <citation type="journal article" date="2016" name="Proc. Natl. Acad. Sci. U.S.A.">
        <title>Comparative genomics of biotechnologically important yeasts.</title>
        <authorList>
            <person name="Riley R."/>
            <person name="Haridas S."/>
            <person name="Wolfe K.H."/>
            <person name="Lopes M.R."/>
            <person name="Hittinger C.T."/>
            <person name="Goeker M."/>
            <person name="Salamov A.A."/>
            <person name="Wisecaver J.H."/>
            <person name="Long T.M."/>
            <person name="Calvey C.H."/>
            <person name="Aerts A.L."/>
            <person name="Barry K.W."/>
            <person name="Choi C."/>
            <person name="Clum A."/>
            <person name="Coughlan A.Y."/>
            <person name="Deshpande S."/>
            <person name="Douglass A.P."/>
            <person name="Hanson S.J."/>
            <person name="Klenk H.-P."/>
            <person name="LaButti K.M."/>
            <person name="Lapidus A."/>
            <person name="Lindquist E.A."/>
            <person name="Lipzen A.M."/>
            <person name="Meier-Kolthoff J.P."/>
            <person name="Ohm R.A."/>
            <person name="Otillar R.P."/>
            <person name="Pangilinan J.L."/>
            <person name="Peng Y."/>
            <person name="Rokas A."/>
            <person name="Rosa C.A."/>
            <person name="Scheuner C."/>
            <person name="Sibirny A.A."/>
            <person name="Slot J.C."/>
            <person name="Stielow J.B."/>
            <person name="Sun H."/>
            <person name="Kurtzman C.P."/>
            <person name="Blackwell M."/>
            <person name="Grigoriev I.V."/>
            <person name="Jeffries T.W."/>
        </authorList>
    </citation>
    <scope>NUCLEOTIDE SEQUENCE [LARGE SCALE GENOMIC DNA]</scope>
    <source>
        <strain evidence="5 6">NRRL Y-11557</strain>
    </source>
</reference>
<dbReference type="InterPro" id="IPR020904">
    <property type="entry name" value="Sc_DH/Rdtase_CS"/>
</dbReference>
<dbReference type="PRINTS" id="PR00080">
    <property type="entry name" value="SDRFAMILY"/>
</dbReference>
<organism evidence="5 6">
    <name type="scientific">Lipomyces starkeyi NRRL Y-11557</name>
    <dbReference type="NCBI Taxonomy" id="675824"/>
    <lineage>
        <taxon>Eukaryota</taxon>
        <taxon>Fungi</taxon>
        <taxon>Dikarya</taxon>
        <taxon>Ascomycota</taxon>
        <taxon>Saccharomycotina</taxon>
        <taxon>Lipomycetes</taxon>
        <taxon>Lipomycetales</taxon>
        <taxon>Lipomycetaceae</taxon>
        <taxon>Lipomyces</taxon>
    </lineage>
</organism>
<dbReference type="PROSITE" id="PS00061">
    <property type="entry name" value="ADH_SHORT"/>
    <property type="match status" value="1"/>
</dbReference>
<dbReference type="PANTHER" id="PTHR44169">
    <property type="entry name" value="NADPH-DEPENDENT 1-ACYLDIHYDROXYACETONE PHOSPHATE REDUCTASE"/>
    <property type="match status" value="1"/>
</dbReference>
<dbReference type="GO" id="GO:0005783">
    <property type="term" value="C:endoplasmic reticulum"/>
    <property type="evidence" value="ECO:0007669"/>
    <property type="project" value="TreeGrafter"/>
</dbReference>
<name>A0A1E3Q3K7_LIPST</name>
<dbReference type="GO" id="GO:0019433">
    <property type="term" value="P:triglyceride catabolic process"/>
    <property type="evidence" value="ECO:0007669"/>
    <property type="project" value="TreeGrafter"/>
</dbReference>
<gene>
    <name evidence="5" type="ORF">LIPSTDRAFT_54880</name>
</gene>
<dbReference type="SUPFAM" id="SSF51735">
    <property type="entry name" value="NAD(P)-binding Rossmann-fold domains"/>
    <property type="match status" value="1"/>
</dbReference>
<evidence type="ECO:0008006" key="7">
    <source>
        <dbReference type="Google" id="ProtNLM"/>
    </source>
</evidence>
<evidence type="ECO:0000256" key="3">
    <source>
        <dbReference type="ARBA" id="ARBA00023002"/>
    </source>
</evidence>
<keyword evidence="6" id="KW-1185">Reference proteome</keyword>
<dbReference type="GO" id="GO:0005811">
    <property type="term" value="C:lipid droplet"/>
    <property type="evidence" value="ECO:0007669"/>
    <property type="project" value="TreeGrafter"/>
</dbReference>
<protein>
    <recommendedName>
        <fullName evidence="7">NADPH-dependent 1-acyldihydroxyacetone phosphate reductase</fullName>
    </recommendedName>
</protein>
<dbReference type="Gene3D" id="3.40.50.720">
    <property type="entry name" value="NAD(P)-binding Rossmann-like Domain"/>
    <property type="match status" value="1"/>
</dbReference>
<dbReference type="EMBL" id="KV454296">
    <property type="protein sequence ID" value="ODQ72231.1"/>
    <property type="molecule type" value="Genomic_DNA"/>
</dbReference>
<dbReference type="STRING" id="675824.A0A1E3Q3K7"/>
<dbReference type="Proteomes" id="UP000094385">
    <property type="component" value="Unassembled WGS sequence"/>
</dbReference>
<dbReference type="GO" id="GO:0004806">
    <property type="term" value="F:triacylglycerol lipase activity"/>
    <property type="evidence" value="ECO:0007669"/>
    <property type="project" value="TreeGrafter"/>
</dbReference>
<dbReference type="GO" id="GO:0006654">
    <property type="term" value="P:phosphatidic acid biosynthetic process"/>
    <property type="evidence" value="ECO:0007669"/>
    <property type="project" value="TreeGrafter"/>
</dbReference>
<dbReference type="GO" id="GO:0000140">
    <property type="term" value="F:acylglycerone-phosphate reductase (NADP+) activity"/>
    <property type="evidence" value="ECO:0007669"/>
    <property type="project" value="TreeGrafter"/>
</dbReference>
<dbReference type="OrthoDB" id="2102561at2759"/>
<keyword evidence="2" id="KW-0521">NADP</keyword>
<dbReference type="Pfam" id="PF00106">
    <property type="entry name" value="adh_short"/>
    <property type="match status" value="1"/>
</dbReference>
<dbReference type="PANTHER" id="PTHR44169:SF6">
    <property type="entry name" value="NADPH-DEPENDENT 1-ACYLDIHYDROXYACETONE PHOSPHATE REDUCTASE"/>
    <property type="match status" value="1"/>
</dbReference>
<evidence type="ECO:0000256" key="1">
    <source>
        <dbReference type="ARBA" id="ARBA00006484"/>
    </source>
</evidence>
<dbReference type="InterPro" id="IPR036291">
    <property type="entry name" value="NAD(P)-bd_dom_sf"/>
</dbReference>
<evidence type="ECO:0000256" key="4">
    <source>
        <dbReference type="RuleBase" id="RU000363"/>
    </source>
</evidence>
<evidence type="ECO:0000256" key="2">
    <source>
        <dbReference type="ARBA" id="ARBA00022857"/>
    </source>
</evidence>
<dbReference type="AlphaFoldDB" id="A0A1E3Q3K7"/>
<evidence type="ECO:0000313" key="6">
    <source>
        <dbReference type="Proteomes" id="UP000094385"/>
    </source>
</evidence>
<dbReference type="CDD" id="cd05374">
    <property type="entry name" value="17beta-HSD-like_SDR_c"/>
    <property type="match status" value="1"/>
</dbReference>
<sequence>MAEQYRCSPGGIGYALSLHFLSKGYRVFATVRSAQKLEIPAAKGIDVLELDVTQPASIAAAKDIVRERTDGRLDVLVNNAGAWIESAALDTDISAIKDMYDVNVFGPMEMVRQFTPLLLPVKGTIVNIGSILGIIPYPFTSAYNASKAALAQYSETLRLELEPTGIKVVTVVTGQVRTNLVALPTLEETSIYKPLEPALRDRAKAHIENSMDSETYAVALVNHVTASYPKPWLWKGTNSMVTWVVSTFAHKTAFVGRCHCEILS</sequence>
<proteinExistence type="inferred from homology"/>
<evidence type="ECO:0000313" key="5">
    <source>
        <dbReference type="EMBL" id="ODQ72231.1"/>
    </source>
</evidence>
<dbReference type="InterPro" id="IPR002347">
    <property type="entry name" value="SDR_fam"/>
</dbReference>